<dbReference type="InterPro" id="IPR005119">
    <property type="entry name" value="LysR_subst-bd"/>
</dbReference>
<dbReference type="Gene3D" id="3.40.190.10">
    <property type="entry name" value="Periplasmic binding protein-like II"/>
    <property type="match status" value="2"/>
</dbReference>
<organism evidence="6 7">
    <name type="scientific">Aciditerrimonas ferrireducens</name>
    <dbReference type="NCBI Taxonomy" id="667306"/>
    <lineage>
        <taxon>Bacteria</taxon>
        <taxon>Bacillati</taxon>
        <taxon>Actinomycetota</taxon>
        <taxon>Acidimicrobiia</taxon>
        <taxon>Acidimicrobiales</taxon>
        <taxon>Acidimicrobiaceae</taxon>
        <taxon>Aciditerrimonas</taxon>
    </lineage>
</organism>
<evidence type="ECO:0000313" key="6">
    <source>
        <dbReference type="EMBL" id="MFC0082720.1"/>
    </source>
</evidence>
<accession>A0ABV6C4U9</accession>
<evidence type="ECO:0000256" key="3">
    <source>
        <dbReference type="ARBA" id="ARBA00023125"/>
    </source>
</evidence>
<dbReference type="InterPro" id="IPR036388">
    <property type="entry name" value="WH-like_DNA-bd_sf"/>
</dbReference>
<proteinExistence type="inferred from homology"/>
<keyword evidence="7" id="KW-1185">Reference proteome</keyword>
<keyword evidence="3" id="KW-0238">DNA-binding</keyword>
<gene>
    <name evidence="6" type="ORF">ACFFRE_11315</name>
</gene>
<keyword evidence="2" id="KW-0805">Transcription regulation</keyword>
<evidence type="ECO:0000313" key="7">
    <source>
        <dbReference type="Proteomes" id="UP001589788"/>
    </source>
</evidence>
<dbReference type="CDD" id="cd05466">
    <property type="entry name" value="PBP2_LTTR_substrate"/>
    <property type="match status" value="1"/>
</dbReference>
<dbReference type="Proteomes" id="UP001589788">
    <property type="component" value="Unassembled WGS sequence"/>
</dbReference>
<dbReference type="SUPFAM" id="SSF53850">
    <property type="entry name" value="Periplasmic binding protein-like II"/>
    <property type="match status" value="1"/>
</dbReference>
<keyword evidence="4" id="KW-0804">Transcription</keyword>
<dbReference type="Gene3D" id="1.10.10.10">
    <property type="entry name" value="Winged helix-like DNA-binding domain superfamily/Winged helix DNA-binding domain"/>
    <property type="match status" value="1"/>
</dbReference>
<dbReference type="Pfam" id="PF00126">
    <property type="entry name" value="HTH_1"/>
    <property type="match status" value="1"/>
</dbReference>
<dbReference type="InterPro" id="IPR050950">
    <property type="entry name" value="HTH-type_LysR_regulators"/>
</dbReference>
<dbReference type="InterPro" id="IPR000847">
    <property type="entry name" value="LysR_HTH_N"/>
</dbReference>
<dbReference type="EMBL" id="JBHLYQ010000142">
    <property type="protein sequence ID" value="MFC0082720.1"/>
    <property type="molecule type" value="Genomic_DNA"/>
</dbReference>
<dbReference type="SUPFAM" id="SSF46785">
    <property type="entry name" value="Winged helix' DNA-binding domain"/>
    <property type="match status" value="1"/>
</dbReference>
<evidence type="ECO:0000256" key="1">
    <source>
        <dbReference type="ARBA" id="ARBA00009437"/>
    </source>
</evidence>
<dbReference type="Pfam" id="PF03466">
    <property type="entry name" value="LysR_substrate"/>
    <property type="match status" value="1"/>
</dbReference>
<comment type="caution">
    <text evidence="6">The sequence shown here is derived from an EMBL/GenBank/DDBJ whole genome shotgun (WGS) entry which is preliminary data.</text>
</comment>
<comment type="similarity">
    <text evidence="1">Belongs to the LysR transcriptional regulatory family.</text>
</comment>
<dbReference type="RefSeq" id="WP_248108351.1">
    <property type="nucleotide sequence ID" value="NZ_JAKHEX010000015.1"/>
</dbReference>
<dbReference type="InterPro" id="IPR036390">
    <property type="entry name" value="WH_DNA-bd_sf"/>
</dbReference>
<dbReference type="PANTHER" id="PTHR30419">
    <property type="entry name" value="HTH-TYPE TRANSCRIPTIONAL REGULATOR YBHD"/>
    <property type="match status" value="1"/>
</dbReference>
<evidence type="ECO:0000256" key="2">
    <source>
        <dbReference type="ARBA" id="ARBA00023015"/>
    </source>
</evidence>
<evidence type="ECO:0000259" key="5">
    <source>
        <dbReference type="PROSITE" id="PS50931"/>
    </source>
</evidence>
<evidence type="ECO:0000256" key="4">
    <source>
        <dbReference type="ARBA" id="ARBA00023163"/>
    </source>
</evidence>
<feature type="domain" description="HTH lysR-type" evidence="5">
    <location>
        <begin position="1"/>
        <end position="57"/>
    </location>
</feature>
<name>A0ABV6C4U9_9ACTN</name>
<dbReference type="PRINTS" id="PR00039">
    <property type="entry name" value="HTHLYSR"/>
</dbReference>
<sequence>MELRHLQAFLAVVDHGSFSAAAEALGTVQSNVSAQVARLERELGATLLERSGGRLTTEGQVVLERARRVLSEVEALVADLGALREELAGTVRAGMIGTLARWVVPALLADLGARHPKLQLVVAEGTSATLEGPLLTGRLDFALLSHPLPSRDLRLEPLLAEALLFVSPLDQDPFPGAEHLTMAELAQVPLLLPPPGSAFRVELDAAAAAAGVALRARAELDGLRLIASLVFDGHGAAVLPASAIPQYLQGRVRARPVEGLPSRTVGVALRRRGLPSAPARAVIQAVERLARRAEALPPGLQPIEPEVLRRAEGSLRTLGVPND</sequence>
<protein>
    <submittedName>
        <fullName evidence="6">LysR family transcriptional regulator</fullName>
    </submittedName>
</protein>
<reference evidence="6 7" key="1">
    <citation type="submission" date="2024-09" db="EMBL/GenBank/DDBJ databases">
        <authorList>
            <person name="Sun Q."/>
            <person name="Mori K."/>
        </authorList>
    </citation>
    <scope>NUCLEOTIDE SEQUENCE [LARGE SCALE GENOMIC DNA]</scope>
    <source>
        <strain evidence="6 7">JCM 15389</strain>
    </source>
</reference>
<dbReference type="PROSITE" id="PS50931">
    <property type="entry name" value="HTH_LYSR"/>
    <property type="match status" value="1"/>
</dbReference>